<evidence type="ECO:0000313" key="10">
    <source>
        <dbReference type="EMBL" id="CAH3197528.1"/>
    </source>
</evidence>
<organism evidence="10 11">
    <name type="scientific">Porites evermanni</name>
    <dbReference type="NCBI Taxonomy" id="104178"/>
    <lineage>
        <taxon>Eukaryota</taxon>
        <taxon>Metazoa</taxon>
        <taxon>Cnidaria</taxon>
        <taxon>Anthozoa</taxon>
        <taxon>Hexacorallia</taxon>
        <taxon>Scleractinia</taxon>
        <taxon>Fungiina</taxon>
        <taxon>Poritidae</taxon>
        <taxon>Porites</taxon>
    </lineage>
</organism>
<evidence type="ECO:0000256" key="2">
    <source>
        <dbReference type="ARBA" id="ARBA00022692"/>
    </source>
</evidence>
<feature type="transmembrane region" description="Helical" evidence="8">
    <location>
        <begin position="371"/>
        <end position="395"/>
    </location>
</feature>
<evidence type="ECO:0000313" key="11">
    <source>
        <dbReference type="Proteomes" id="UP001159427"/>
    </source>
</evidence>
<feature type="transmembrane region" description="Helical" evidence="8">
    <location>
        <begin position="25"/>
        <end position="46"/>
    </location>
</feature>
<evidence type="ECO:0000256" key="4">
    <source>
        <dbReference type="ARBA" id="ARBA00023040"/>
    </source>
</evidence>
<evidence type="ECO:0000256" key="6">
    <source>
        <dbReference type="ARBA" id="ARBA00023170"/>
    </source>
</evidence>
<name>A0ABN8T1Z4_9CNID</name>
<keyword evidence="7" id="KW-0807">Transducer</keyword>
<keyword evidence="11" id="KW-1185">Reference proteome</keyword>
<feature type="transmembrane region" description="Helical" evidence="8">
    <location>
        <begin position="52"/>
        <end position="73"/>
    </location>
</feature>
<dbReference type="InterPro" id="IPR017452">
    <property type="entry name" value="GPCR_Rhodpsn_7TM"/>
</dbReference>
<feature type="transmembrane region" description="Helical" evidence="8">
    <location>
        <begin position="269"/>
        <end position="290"/>
    </location>
</feature>
<evidence type="ECO:0000256" key="8">
    <source>
        <dbReference type="SAM" id="Phobius"/>
    </source>
</evidence>
<dbReference type="EMBL" id="CALNXI010005338">
    <property type="protein sequence ID" value="CAH3197528.1"/>
    <property type="molecule type" value="Genomic_DNA"/>
</dbReference>
<dbReference type="Proteomes" id="UP001159427">
    <property type="component" value="Unassembled WGS sequence"/>
</dbReference>
<keyword evidence="3 8" id="KW-1133">Transmembrane helix</keyword>
<evidence type="ECO:0000256" key="7">
    <source>
        <dbReference type="ARBA" id="ARBA00023224"/>
    </source>
</evidence>
<feature type="transmembrane region" description="Helical" evidence="8">
    <location>
        <begin position="198"/>
        <end position="222"/>
    </location>
</feature>
<feature type="transmembrane region" description="Helical" evidence="8">
    <location>
        <begin position="93"/>
        <end position="112"/>
    </location>
</feature>
<keyword evidence="6" id="KW-0675">Receptor</keyword>
<evidence type="ECO:0000259" key="9">
    <source>
        <dbReference type="PROSITE" id="PS50262"/>
    </source>
</evidence>
<dbReference type="PANTHER" id="PTHR24243">
    <property type="entry name" value="G-PROTEIN COUPLED RECEPTOR"/>
    <property type="match status" value="1"/>
</dbReference>
<dbReference type="PRINTS" id="PR00237">
    <property type="entry name" value="GPCRRHODOPSN"/>
</dbReference>
<keyword evidence="4" id="KW-0297">G-protein coupled receptor</keyword>
<dbReference type="InterPro" id="IPR000276">
    <property type="entry name" value="GPCR_Rhodpsn"/>
</dbReference>
<sequence length="412" mass="46363">MMLRKKRYNRNGSNFFIMHLSMVELFYRSLVFPIIVIFAIPAIGITDIQCKAIAFFSKTCSTAIFGSLVAIAIDRYQNIVHPLQKLKSRRKPVLLVSLLWLCATVLSCPFVASVESISVLEIPEARGMSCNECAHQKICDIPQNVLGHSSTTLYFFCAFVVPLMIISVLYIKVAIFLHQRSNNGMMNRVAARSRTKAVRMLVLIVLGYVFSLGPSVFLAMLRSFGCKAIAFFSKTCSTAIFGSLVAIAIDRYQNIVHPLQKLKSRRKPILLVSLLCNWLCATILSCPICSQRGEHFTIHDSRGNILLFSFSNRKDSWQFKLIDKIIPSLFGMKSISLLEIPEARGMSCDECAHQKICDIPQNMLGQSSTTLYFLAEFFVPLMIISVLYIKVAIFLHQRSNNNSGMMNRVAAR</sequence>
<gene>
    <name evidence="10" type="ORF">PEVE_00034880</name>
</gene>
<dbReference type="SUPFAM" id="SSF81321">
    <property type="entry name" value="Family A G protein-coupled receptor-like"/>
    <property type="match status" value="2"/>
</dbReference>
<evidence type="ECO:0000256" key="5">
    <source>
        <dbReference type="ARBA" id="ARBA00023136"/>
    </source>
</evidence>
<evidence type="ECO:0000256" key="3">
    <source>
        <dbReference type="ARBA" id="ARBA00022989"/>
    </source>
</evidence>
<reference evidence="10 11" key="1">
    <citation type="submission" date="2022-05" db="EMBL/GenBank/DDBJ databases">
        <authorList>
            <consortium name="Genoscope - CEA"/>
            <person name="William W."/>
        </authorList>
    </citation>
    <scope>NUCLEOTIDE SEQUENCE [LARGE SCALE GENOMIC DNA]</scope>
</reference>
<feature type="transmembrane region" description="Helical" evidence="8">
    <location>
        <begin position="228"/>
        <end position="249"/>
    </location>
</feature>
<comment type="caution">
    <text evidence="10">The sequence shown here is derived from an EMBL/GenBank/DDBJ whole genome shotgun (WGS) entry which is preliminary data.</text>
</comment>
<protein>
    <recommendedName>
        <fullName evidence="9">G-protein coupled receptors family 1 profile domain-containing protein</fullName>
    </recommendedName>
</protein>
<dbReference type="PANTHER" id="PTHR24243:SF208">
    <property type="entry name" value="PYROKININ-1 RECEPTOR"/>
    <property type="match status" value="1"/>
</dbReference>
<keyword evidence="2 8" id="KW-0812">Transmembrane</keyword>
<dbReference type="PROSITE" id="PS50262">
    <property type="entry name" value="G_PROTEIN_RECEP_F1_2"/>
    <property type="match status" value="1"/>
</dbReference>
<accession>A0ABN8T1Z4</accession>
<dbReference type="Gene3D" id="1.20.1070.10">
    <property type="entry name" value="Rhodopsin 7-helix transmembrane proteins"/>
    <property type="match status" value="2"/>
</dbReference>
<feature type="domain" description="G-protein coupled receptors family 1 profile" evidence="9">
    <location>
        <begin position="1"/>
        <end position="271"/>
    </location>
</feature>
<proteinExistence type="predicted"/>
<keyword evidence="5 8" id="KW-0472">Membrane</keyword>
<evidence type="ECO:0000256" key="1">
    <source>
        <dbReference type="ARBA" id="ARBA00004141"/>
    </source>
</evidence>
<dbReference type="Pfam" id="PF00001">
    <property type="entry name" value="7tm_1"/>
    <property type="match status" value="1"/>
</dbReference>
<dbReference type="CDD" id="cd00637">
    <property type="entry name" value="7tm_classA_rhodopsin-like"/>
    <property type="match status" value="1"/>
</dbReference>
<feature type="transmembrane region" description="Helical" evidence="8">
    <location>
        <begin position="153"/>
        <end position="177"/>
    </location>
</feature>
<comment type="subcellular location">
    <subcellularLocation>
        <location evidence="1">Membrane</location>
        <topology evidence="1">Multi-pass membrane protein</topology>
    </subcellularLocation>
</comment>